<accession>V4MYS9</accession>
<dbReference type="InterPro" id="IPR011705">
    <property type="entry name" value="BACK"/>
</dbReference>
<evidence type="ECO:0000256" key="1">
    <source>
        <dbReference type="ARBA" id="ARBA00002668"/>
    </source>
</evidence>
<keyword evidence="7" id="KW-1185">Reference proteome</keyword>
<feature type="region of interest" description="Disordered" evidence="4">
    <location>
        <begin position="41"/>
        <end position="62"/>
    </location>
</feature>
<sequence>MESDAHFGFAFNNVQFSDRILRIEITRGGEDSCSSIVDRVRDRKRRREDSKNQTHGGEDEIDQHNPSVLRVIELHISSPILAASSPFFYKLFSNGMVESEQKLLTLKIDASEEASLMELLNFMYRNSLSVTEVPALLDVLIIADKFGVDSCMKYCSRLLLNMPMTIDSALLLLHLPQNVRRNDFVKPLTHAAVQFLISHYKDISKISPEEWMALPLVAMMTILASSSLMVSSEDNLYELVLRWAKSNYSVLEERQAILASHLAPFIRFPQMTCRRLKQILTSDDFKPSFASKLVLDALYFKAESVTLRRQFATAQPSPYKRWFFERAYRFRPIKVVEFEVPRRQCIVFLDLKQNECADLYPSSRILSQRFPLGGQEFHLSADCNMDQLNLSHRFGLYIWMHGSMSLTVDYEFSARSKPTEDFAVKCRGKYTFTGGKAIGFRDMFATPWDSFIAEDSPYFINDVLHLRAELSIRNSS</sequence>
<dbReference type="PANTHER" id="PTHR46336">
    <property type="entry name" value="OS02G0260700 PROTEIN"/>
    <property type="match status" value="1"/>
</dbReference>
<dbReference type="eggNOG" id="ENOG502QT6M">
    <property type="taxonomic scope" value="Eukaryota"/>
</dbReference>
<evidence type="ECO:0000313" key="7">
    <source>
        <dbReference type="Proteomes" id="UP000030689"/>
    </source>
</evidence>
<dbReference type="GO" id="GO:0016567">
    <property type="term" value="P:protein ubiquitination"/>
    <property type="evidence" value="ECO:0007669"/>
    <property type="project" value="UniProtKB-UniPathway"/>
</dbReference>
<dbReference type="Gramene" id="ESQ37746">
    <property type="protein sequence ID" value="ESQ37746"/>
    <property type="gene ID" value="EUTSA_v10028626mg"/>
</dbReference>
<dbReference type="UniPathway" id="UPA00143"/>
<dbReference type="Gene3D" id="1.25.40.420">
    <property type="match status" value="1"/>
</dbReference>
<dbReference type="Proteomes" id="UP000030689">
    <property type="component" value="Unassembled WGS sequence"/>
</dbReference>
<evidence type="ECO:0000256" key="3">
    <source>
        <dbReference type="ARBA" id="ARBA00022786"/>
    </source>
</evidence>
<feature type="domain" description="BTB" evidence="5">
    <location>
        <begin position="73"/>
        <end position="132"/>
    </location>
</feature>
<gene>
    <name evidence="6" type="ORF">EUTSA_v10028626mg</name>
</gene>
<dbReference type="CDD" id="cd18186">
    <property type="entry name" value="BTB_POZ_ZBTB_KLHL-like"/>
    <property type="match status" value="1"/>
</dbReference>
<dbReference type="SUPFAM" id="SSF54695">
    <property type="entry name" value="POZ domain"/>
    <property type="match status" value="1"/>
</dbReference>
<comment type="pathway">
    <text evidence="2">Protein modification; protein ubiquitination.</text>
</comment>
<evidence type="ECO:0000313" key="6">
    <source>
        <dbReference type="EMBL" id="ESQ37746.1"/>
    </source>
</evidence>
<dbReference type="KEGG" id="eus:EUTSA_v10028626mg"/>
<dbReference type="Pfam" id="PF00651">
    <property type="entry name" value="BTB"/>
    <property type="match status" value="1"/>
</dbReference>
<name>V4MYS9_EUTSA</name>
<dbReference type="AlphaFoldDB" id="V4MYS9"/>
<dbReference type="GO" id="GO:0005634">
    <property type="term" value="C:nucleus"/>
    <property type="evidence" value="ECO:0007669"/>
    <property type="project" value="TreeGrafter"/>
</dbReference>
<dbReference type="InterPro" id="IPR045890">
    <property type="entry name" value="POB1-like"/>
</dbReference>
<proteinExistence type="predicted"/>
<dbReference type="GO" id="GO:0070026">
    <property type="term" value="F:nitric oxide binding"/>
    <property type="evidence" value="ECO:0007669"/>
    <property type="project" value="EnsemblPlants"/>
</dbReference>
<evidence type="ECO:0000256" key="2">
    <source>
        <dbReference type="ARBA" id="ARBA00004906"/>
    </source>
</evidence>
<dbReference type="FunFam" id="1.25.40.420:FF:000008">
    <property type="entry name" value="BTB/POZ domain-containing protein POB1"/>
    <property type="match status" value="1"/>
</dbReference>
<organism evidence="6 7">
    <name type="scientific">Eutrema salsugineum</name>
    <name type="common">Saltwater cress</name>
    <name type="synonym">Sisymbrium salsugineum</name>
    <dbReference type="NCBI Taxonomy" id="72664"/>
    <lineage>
        <taxon>Eukaryota</taxon>
        <taxon>Viridiplantae</taxon>
        <taxon>Streptophyta</taxon>
        <taxon>Embryophyta</taxon>
        <taxon>Tracheophyta</taxon>
        <taxon>Spermatophyta</taxon>
        <taxon>Magnoliopsida</taxon>
        <taxon>eudicotyledons</taxon>
        <taxon>Gunneridae</taxon>
        <taxon>Pentapetalae</taxon>
        <taxon>rosids</taxon>
        <taxon>malvids</taxon>
        <taxon>Brassicales</taxon>
        <taxon>Brassicaceae</taxon>
        <taxon>Eutremeae</taxon>
        <taxon>Eutrema</taxon>
    </lineage>
</organism>
<dbReference type="PROSITE" id="PS50097">
    <property type="entry name" value="BTB"/>
    <property type="match status" value="1"/>
</dbReference>
<keyword evidence="3" id="KW-0833">Ubl conjugation pathway</keyword>
<dbReference type="STRING" id="72664.V4MYS9"/>
<dbReference type="Pfam" id="PF07707">
    <property type="entry name" value="BACK"/>
    <property type="match status" value="1"/>
</dbReference>
<dbReference type="SMART" id="SM00225">
    <property type="entry name" value="BTB"/>
    <property type="match status" value="1"/>
</dbReference>
<dbReference type="GO" id="GO:0010114">
    <property type="term" value="P:response to red light"/>
    <property type="evidence" value="ECO:0007669"/>
    <property type="project" value="TreeGrafter"/>
</dbReference>
<dbReference type="Gene3D" id="3.30.710.10">
    <property type="entry name" value="Potassium Channel Kv1.1, Chain A"/>
    <property type="match status" value="1"/>
</dbReference>
<comment type="function">
    <text evidence="1">May act as a substrate-specific adapter of an E3 ubiquitin-protein ligase complex (CUL3-RBX1-BTB) which mediates the ubiquitination and subsequent proteasomal degradation of target proteins.</text>
</comment>
<dbReference type="PANTHER" id="PTHR46336:SF8">
    <property type="entry name" value="BTB DOMAIN-CONTAINING PROTEIN"/>
    <property type="match status" value="1"/>
</dbReference>
<dbReference type="SUPFAM" id="SSF49599">
    <property type="entry name" value="TRAF domain-like"/>
    <property type="match status" value="1"/>
</dbReference>
<dbReference type="SMART" id="SM00875">
    <property type="entry name" value="BACK"/>
    <property type="match status" value="1"/>
</dbReference>
<dbReference type="OMA" id="PACIRYC"/>
<feature type="compositionally biased region" description="Basic and acidic residues" evidence="4">
    <location>
        <begin position="47"/>
        <end position="58"/>
    </location>
</feature>
<dbReference type="EMBL" id="KI517537">
    <property type="protein sequence ID" value="ESQ37746.1"/>
    <property type="molecule type" value="Genomic_DNA"/>
</dbReference>
<protein>
    <recommendedName>
        <fullName evidence="5">BTB domain-containing protein</fullName>
    </recommendedName>
</protein>
<evidence type="ECO:0000259" key="5">
    <source>
        <dbReference type="PROSITE" id="PS50097"/>
    </source>
</evidence>
<reference evidence="6 7" key="1">
    <citation type="journal article" date="2013" name="Front. Plant Sci.">
        <title>The Reference Genome of the Halophytic Plant Eutrema salsugineum.</title>
        <authorList>
            <person name="Yang R."/>
            <person name="Jarvis D.E."/>
            <person name="Chen H."/>
            <person name="Beilstein M.A."/>
            <person name="Grimwood J."/>
            <person name="Jenkins J."/>
            <person name="Shu S."/>
            <person name="Prochnik S."/>
            <person name="Xin M."/>
            <person name="Ma C."/>
            <person name="Schmutz J."/>
            <person name="Wing R.A."/>
            <person name="Mitchell-Olds T."/>
            <person name="Schumaker K.S."/>
            <person name="Wang X."/>
        </authorList>
    </citation>
    <scope>NUCLEOTIDE SEQUENCE [LARGE SCALE GENOMIC DNA]</scope>
</reference>
<dbReference type="InterPro" id="IPR000210">
    <property type="entry name" value="BTB/POZ_dom"/>
</dbReference>
<evidence type="ECO:0000256" key="4">
    <source>
        <dbReference type="SAM" id="MobiDB-lite"/>
    </source>
</evidence>
<dbReference type="InterPro" id="IPR011333">
    <property type="entry name" value="SKP1/BTB/POZ_sf"/>
</dbReference>